<gene>
    <name evidence="2" type="ORF">C1I60_19485</name>
</gene>
<dbReference type="SUPFAM" id="SSF56112">
    <property type="entry name" value="Protein kinase-like (PK-like)"/>
    <property type="match status" value="1"/>
</dbReference>
<dbReference type="Proteomes" id="UP000308114">
    <property type="component" value="Unassembled WGS sequence"/>
</dbReference>
<proteinExistence type="predicted"/>
<evidence type="ECO:0000313" key="3">
    <source>
        <dbReference type="Proteomes" id="UP000308114"/>
    </source>
</evidence>
<protein>
    <submittedName>
        <fullName evidence="2">Phosphotransferase family protein</fullName>
    </submittedName>
</protein>
<keyword evidence="2" id="KW-0808">Transferase</keyword>
<dbReference type="AlphaFoldDB" id="A0A4U2PTV2"/>
<dbReference type="InterPro" id="IPR002575">
    <property type="entry name" value="Aminoglycoside_PTrfase"/>
</dbReference>
<comment type="caution">
    <text evidence="2">The sequence shown here is derived from an EMBL/GenBank/DDBJ whole genome shotgun (WGS) entry which is preliminary data.</text>
</comment>
<dbReference type="GO" id="GO:0016740">
    <property type="term" value="F:transferase activity"/>
    <property type="evidence" value="ECO:0007669"/>
    <property type="project" value="UniProtKB-KW"/>
</dbReference>
<reference evidence="2 3" key="1">
    <citation type="submission" date="2018-01" db="EMBL/GenBank/DDBJ databases">
        <title>Bacillales members from the olive rhizosphere are effective biological control agents against Verticillium dahliae.</title>
        <authorList>
            <person name="Gomez-Lama C."/>
            <person name="Legarda G."/>
            <person name="Ruano-Rosa D."/>
            <person name="Pizarro-Tobias P."/>
            <person name="Valverde-Corredor A."/>
            <person name="Niqui J.L."/>
            <person name="Trivino J.C."/>
            <person name="Roca A."/>
            <person name="Mercado-Blanco J."/>
        </authorList>
    </citation>
    <scope>NUCLEOTIDE SEQUENCE [LARGE SCALE GENOMIC DNA]</scope>
    <source>
        <strain evidence="2 3">PIC167</strain>
    </source>
</reference>
<dbReference type="PANTHER" id="PTHR41283:SF1">
    <property type="entry name" value="AMINOGLYCOSIDE PHOSPHOTRANSFERASE DOMAIN-CONTAINING PROTEIN"/>
    <property type="match status" value="1"/>
</dbReference>
<organism evidence="2 3">
    <name type="scientific">Paenibacillus terrae</name>
    <dbReference type="NCBI Taxonomy" id="159743"/>
    <lineage>
        <taxon>Bacteria</taxon>
        <taxon>Bacillati</taxon>
        <taxon>Bacillota</taxon>
        <taxon>Bacilli</taxon>
        <taxon>Bacillales</taxon>
        <taxon>Paenibacillaceae</taxon>
        <taxon>Paenibacillus</taxon>
    </lineage>
</organism>
<dbReference type="PANTHER" id="PTHR41283">
    <property type="entry name" value="AMINOGLYCOSIDE PHOSPHOTRANSFERASE"/>
    <property type="match status" value="1"/>
</dbReference>
<accession>A0A4U2PTV2</accession>
<sequence>MINKFSEIPDAHTWNTVEEVHKGWSKDKKYDIKTKDNRELLLRVSDISQFEKKKWEFESVKKLDHLKGILMSRPLDFGICNHGESVYSLFTWIKGEDAEKMIPALNANDQYQLGVQAGEILRKMHDIPAEPNQVPWAEYYNAKINRYITNYIACGIPFRGADQALRFIEQNRHLLEDRPQTFQHGDYHVGNMVVSKSGELGIIDFNRLDYGDPWEEFNRITWCAGVSPLFASGRIHGYFNHHVPDLFFRLMALYIASNQLSSIHWAIPFGQEEVDDMVHRAELVLDAYDEFQTYIPKWYFSSYPQ</sequence>
<evidence type="ECO:0000259" key="1">
    <source>
        <dbReference type="Pfam" id="PF01636"/>
    </source>
</evidence>
<dbReference type="InterPro" id="IPR011009">
    <property type="entry name" value="Kinase-like_dom_sf"/>
</dbReference>
<dbReference type="EMBL" id="PNXQ01000016">
    <property type="protein sequence ID" value="TKH41526.1"/>
    <property type="molecule type" value="Genomic_DNA"/>
</dbReference>
<dbReference type="Gene3D" id="3.90.1200.10">
    <property type="match status" value="1"/>
</dbReference>
<evidence type="ECO:0000313" key="2">
    <source>
        <dbReference type="EMBL" id="TKH41526.1"/>
    </source>
</evidence>
<dbReference type="Pfam" id="PF01636">
    <property type="entry name" value="APH"/>
    <property type="match status" value="1"/>
</dbReference>
<dbReference type="RefSeq" id="WP_137063202.1">
    <property type="nucleotide sequence ID" value="NZ_PNXQ01000016.1"/>
</dbReference>
<feature type="domain" description="Aminoglycoside phosphotransferase" evidence="1">
    <location>
        <begin position="16"/>
        <end position="242"/>
    </location>
</feature>
<name>A0A4U2PTV2_9BACL</name>